<accession>A0ABQ6MY86</accession>
<feature type="transmembrane region" description="Helical" evidence="2">
    <location>
        <begin position="175"/>
        <end position="192"/>
    </location>
</feature>
<keyword evidence="2" id="KW-0472">Membrane</keyword>
<feature type="compositionally biased region" description="Basic and acidic residues" evidence="1">
    <location>
        <begin position="370"/>
        <end position="388"/>
    </location>
</feature>
<dbReference type="EMBL" id="BRYB01001863">
    <property type="protein sequence ID" value="GMI35182.1"/>
    <property type="molecule type" value="Genomic_DNA"/>
</dbReference>
<evidence type="ECO:0000313" key="4">
    <source>
        <dbReference type="Proteomes" id="UP001165060"/>
    </source>
</evidence>
<dbReference type="Proteomes" id="UP001165060">
    <property type="component" value="Unassembled WGS sequence"/>
</dbReference>
<feature type="transmembrane region" description="Helical" evidence="2">
    <location>
        <begin position="391"/>
        <end position="415"/>
    </location>
</feature>
<evidence type="ECO:0000256" key="1">
    <source>
        <dbReference type="SAM" id="MobiDB-lite"/>
    </source>
</evidence>
<feature type="transmembrane region" description="Helical" evidence="2">
    <location>
        <begin position="142"/>
        <end position="163"/>
    </location>
</feature>
<protein>
    <submittedName>
        <fullName evidence="3">Uncharacterized protein</fullName>
    </submittedName>
</protein>
<proteinExistence type="predicted"/>
<reference evidence="3 4" key="1">
    <citation type="journal article" date="2023" name="Commun. Biol.">
        <title>Genome analysis of Parmales, the sister group of diatoms, reveals the evolutionary specialization of diatoms from phago-mixotrophs to photoautotrophs.</title>
        <authorList>
            <person name="Ban H."/>
            <person name="Sato S."/>
            <person name="Yoshikawa S."/>
            <person name="Yamada K."/>
            <person name="Nakamura Y."/>
            <person name="Ichinomiya M."/>
            <person name="Sato N."/>
            <person name="Blanc-Mathieu R."/>
            <person name="Endo H."/>
            <person name="Kuwata A."/>
            <person name="Ogata H."/>
        </authorList>
    </citation>
    <scope>NUCLEOTIDE SEQUENCE [LARGE SCALE GENOMIC DNA]</scope>
</reference>
<sequence length="549" mass="61342">MRRSLSQRAVAELGALATSFRQQLREMLLEIGSVSVLTAILPVLYLLLVWSHYSEEGDKMFTVEDPVVVPVVYSPDSAYPNITIVPTGWPYYKEYYVTAHNKLNPALKVLFWSVFLFQYGSHAIRVNVIFPPRTWCRALLPFLLAFAVTAFAVTLMMPAYVYAGEHGYWREEDTSIWNFAFLVITLTMPLMYTTAVTNTHTPLGCLKSCKMYGVIFLYMAFEQCVGLVFTRIINPTFYDVTTPTWMKLVLRSVVHPIIIIISMEVCWLVSKYMHRELNVEKYNTHITFAAAAAGLSFMARMMQGSAIDLTESVVYEISGTISELLMADCLLRGETLANDKVKKVGAIKKKITSFSERSGQIAPDPGSEQSEDRDTSDQDRENEESADRQHFCASALVIMSITEGSSIFASSAFWMILNVAPGGPGSSSIPLSQSIVNLAIMLFGELVLTDGIIAYMARHSARYRNDPALEWAEYKKRKRLMVGIAAAVSVVNAVSVTQTLDGLCYTATGDDTWNFATCPPPPQNITELSRVGESFEGIWWKMRNATLSD</sequence>
<feature type="transmembrane region" description="Helical" evidence="2">
    <location>
        <begin position="28"/>
        <end position="50"/>
    </location>
</feature>
<keyword evidence="2" id="KW-1133">Transmembrane helix</keyword>
<comment type="caution">
    <text evidence="3">The sequence shown here is derived from an EMBL/GenBank/DDBJ whole genome shotgun (WGS) entry which is preliminary data.</text>
</comment>
<keyword evidence="2" id="KW-0812">Transmembrane</keyword>
<feature type="region of interest" description="Disordered" evidence="1">
    <location>
        <begin position="356"/>
        <end position="388"/>
    </location>
</feature>
<name>A0ABQ6MY86_9STRA</name>
<feature type="transmembrane region" description="Helical" evidence="2">
    <location>
        <begin position="435"/>
        <end position="457"/>
    </location>
</feature>
<keyword evidence="4" id="KW-1185">Reference proteome</keyword>
<gene>
    <name evidence="3" type="ORF">TeGR_g13233</name>
</gene>
<evidence type="ECO:0000256" key="2">
    <source>
        <dbReference type="SAM" id="Phobius"/>
    </source>
</evidence>
<feature type="transmembrane region" description="Helical" evidence="2">
    <location>
        <begin position="253"/>
        <end position="270"/>
    </location>
</feature>
<evidence type="ECO:0000313" key="3">
    <source>
        <dbReference type="EMBL" id="GMI35182.1"/>
    </source>
</evidence>
<feature type="transmembrane region" description="Helical" evidence="2">
    <location>
        <begin position="109"/>
        <end position="130"/>
    </location>
</feature>
<organism evidence="3 4">
    <name type="scientific">Tetraparma gracilis</name>
    <dbReference type="NCBI Taxonomy" id="2962635"/>
    <lineage>
        <taxon>Eukaryota</taxon>
        <taxon>Sar</taxon>
        <taxon>Stramenopiles</taxon>
        <taxon>Ochrophyta</taxon>
        <taxon>Bolidophyceae</taxon>
        <taxon>Parmales</taxon>
        <taxon>Triparmaceae</taxon>
        <taxon>Tetraparma</taxon>
    </lineage>
</organism>
<feature type="transmembrane region" description="Helical" evidence="2">
    <location>
        <begin position="212"/>
        <end position="233"/>
    </location>
</feature>